<dbReference type="Pfam" id="PF00665">
    <property type="entry name" value="rve"/>
    <property type="match status" value="1"/>
</dbReference>
<dbReference type="EMBL" id="JBHRYB010000011">
    <property type="protein sequence ID" value="MFC3680632.1"/>
    <property type="molecule type" value="Genomic_DNA"/>
</dbReference>
<dbReference type="InterPro" id="IPR036397">
    <property type="entry name" value="RNaseH_sf"/>
</dbReference>
<name>A0ABV7VUW6_9GAMM</name>
<dbReference type="Gene3D" id="3.30.420.10">
    <property type="entry name" value="Ribonuclease H-like superfamily/Ribonuclease H"/>
    <property type="match status" value="1"/>
</dbReference>
<dbReference type="InterPro" id="IPR001584">
    <property type="entry name" value="Integrase_cat-core"/>
</dbReference>
<dbReference type="Pfam" id="PF13333">
    <property type="entry name" value="rve_2"/>
    <property type="match status" value="1"/>
</dbReference>
<dbReference type="RefSeq" id="WP_376866647.1">
    <property type="nucleotide sequence ID" value="NZ_JBHRYB010000011.1"/>
</dbReference>
<sequence length="290" mass="33762">MVRYAYIRSLAGEYSIFKMCRWLGVSRAGYYKWLSRGTSESEKRQQHLEKVIATTFERFKHRYGAPRLAVELNESGIPCSVNYVAKLMAQSSLKARNGKGYKFFPNIQARNHVSDNLLRRDFTAERPDEKWVSDITYIPLDKGFAYLAVVMDLYSRRIIGWSLDSTMTNQLIIDAFQMAYDSRQVKPGLILHSDHGVQDRSGEYQHRLLSKGIRPSMSRKGNCWDNAAMESFFSRLKVESVYADQPTTKQEAYSLVFEYIELFYNRVRRHSAIGYKSPAEYEQEYHEKCA</sequence>
<dbReference type="InterPro" id="IPR012337">
    <property type="entry name" value="RNaseH-like_sf"/>
</dbReference>
<keyword evidence="3" id="KW-1185">Reference proteome</keyword>
<reference evidence="3" key="1">
    <citation type="journal article" date="2019" name="Int. J. Syst. Evol. Microbiol.">
        <title>The Global Catalogue of Microorganisms (GCM) 10K type strain sequencing project: providing services to taxonomists for standard genome sequencing and annotation.</title>
        <authorList>
            <consortium name="The Broad Institute Genomics Platform"/>
            <consortium name="The Broad Institute Genome Sequencing Center for Infectious Disease"/>
            <person name="Wu L."/>
            <person name="Ma J."/>
        </authorList>
    </citation>
    <scope>NUCLEOTIDE SEQUENCE [LARGE SCALE GENOMIC DNA]</scope>
    <source>
        <strain evidence="3">KCTC 42424</strain>
    </source>
</reference>
<proteinExistence type="predicted"/>
<dbReference type="InterPro" id="IPR050900">
    <property type="entry name" value="Transposase_IS3/IS150/IS904"/>
</dbReference>
<dbReference type="Pfam" id="PF13276">
    <property type="entry name" value="HTH_21"/>
    <property type="match status" value="1"/>
</dbReference>
<feature type="domain" description="Integrase catalytic" evidence="1">
    <location>
        <begin position="123"/>
        <end position="286"/>
    </location>
</feature>
<evidence type="ECO:0000313" key="2">
    <source>
        <dbReference type="EMBL" id="MFC3680632.1"/>
    </source>
</evidence>
<dbReference type="SUPFAM" id="SSF53098">
    <property type="entry name" value="Ribonuclease H-like"/>
    <property type="match status" value="1"/>
</dbReference>
<dbReference type="PANTHER" id="PTHR46889">
    <property type="entry name" value="TRANSPOSASE INSF FOR INSERTION SEQUENCE IS3B-RELATED"/>
    <property type="match status" value="1"/>
</dbReference>
<dbReference type="InterPro" id="IPR025948">
    <property type="entry name" value="HTH-like_dom"/>
</dbReference>
<protein>
    <submittedName>
        <fullName evidence="2">IS3 family transposase</fullName>
    </submittedName>
</protein>
<dbReference type="NCBIfam" id="NF033516">
    <property type="entry name" value="transpos_IS3"/>
    <property type="match status" value="1"/>
</dbReference>
<comment type="caution">
    <text evidence="2">The sequence shown here is derived from an EMBL/GenBank/DDBJ whole genome shotgun (WGS) entry which is preliminary data.</text>
</comment>
<dbReference type="Proteomes" id="UP001595722">
    <property type="component" value="Unassembled WGS sequence"/>
</dbReference>
<evidence type="ECO:0000313" key="3">
    <source>
        <dbReference type="Proteomes" id="UP001595722"/>
    </source>
</evidence>
<evidence type="ECO:0000259" key="1">
    <source>
        <dbReference type="PROSITE" id="PS50994"/>
    </source>
</evidence>
<organism evidence="2 3">
    <name type="scientific">Bacterioplanoides pacificum</name>
    <dbReference type="NCBI Taxonomy" id="1171596"/>
    <lineage>
        <taxon>Bacteria</taxon>
        <taxon>Pseudomonadati</taxon>
        <taxon>Pseudomonadota</taxon>
        <taxon>Gammaproteobacteria</taxon>
        <taxon>Oceanospirillales</taxon>
        <taxon>Oceanospirillaceae</taxon>
        <taxon>Bacterioplanoides</taxon>
    </lineage>
</organism>
<accession>A0ABV7VUW6</accession>
<dbReference type="PANTHER" id="PTHR46889:SF4">
    <property type="entry name" value="TRANSPOSASE INSO FOR INSERTION SEQUENCE ELEMENT IS911B-RELATED"/>
    <property type="match status" value="1"/>
</dbReference>
<dbReference type="PROSITE" id="PS50994">
    <property type="entry name" value="INTEGRASE"/>
    <property type="match status" value="1"/>
</dbReference>
<dbReference type="InterPro" id="IPR048020">
    <property type="entry name" value="Transpos_IS3"/>
</dbReference>
<gene>
    <name evidence="2" type="ORF">ACFOMG_11050</name>
</gene>